<feature type="compositionally biased region" description="Low complexity" evidence="1">
    <location>
        <begin position="29"/>
        <end position="41"/>
    </location>
</feature>
<proteinExistence type="predicted"/>
<dbReference type="Proteomes" id="UP000751190">
    <property type="component" value="Unassembled WGS sequence"/>
</dbReference>
<evidence type="ECO:0000313" key="3">
    <source>
        <dbReference type="Proteomes" id="UP000751190"/>
    </source>
</evidence>
<comment type="caution">
    <text evidence="2">The sequence shown here is derived from an EMBL/GenBank/DDBJ whole genome shotgun (WGS) entry which is preliminary data.</text>
</comment>
<evidence type="ECO:0000313" key="2">
    <source>
        <dbReference type="EMBL" id="KAG8467470.1"/>
    </source>
</evidence>
<protein>
    <submittedName>
        <fullName evidence="2">Uncharacterized protein</fullName>
    </submittedName>
</protein>
<sequence>MENTSKQRKPAATSDEPVHASAPQRRGLSSVTHTHTSASSTQPFSTTDEPTRAPAPVPADERVHEQTLTEMRSLGLELRTVLGNLRQYARDQLLAARSPHHELSLAWDPPPPRQLKYGRRLIPAFAVRVSGDCTPCTATLEVGIVEASSGQPLNNVLKGELTARLNGGVACFSSVVLHLAARPSLKRMLALRLVVRATERCRSEAPIRPLVSRTIVVHNRPTMPSRLSAAARLIVDGDAVGEKPRAHRVLASSGRPVASVTRADGAPRAASPPHGDVALVCADESDDEALHDASLFTDVLEMLDDADADADADVPVYRKLRVFDESSARPTWLHAASPPHACTRPAAKDAPGKPAALTLVTKSTALELAAQLLIRVVLDAARSQTLLVALEKPCCWWRWWSAVARGPCATAEAKAAARRA</sequence>
<keyword evidence="3" id="KW-1185">Reference proteome</keyword>
<accession>A0A8J5XXX9</accession>
<dbReference type="OrthoDB" id="10559524at2759"/>
<gene>
    <name evidence="2" type="ORF">KFE25_000786</name>
</gene>
<name>A0A8J5XXX9_DIALT</name>
<reference evidence="2" key="1">
    <citation type="submission" date="2021-05" db="EMBL/GenBank/DDBJ databases">
        <title>The genome of the haptophyte Pavlova lutheri (Diacronema luteri, Pavlovales) - a model for lipid biosynthesis in eukaryotic algae.</title>
        <authorList>
            <person name="Hulatt C.J."/>
            <person name="Posewitz M.C."/>
        </authorList>
    </citation>
    <scope>NUCLEOTIDE SEQUENCE</scope>
    <source>
        <strain evidence="2">NIVA-4/92</strain>
    </source>
</reference>
<dbReference type="AlphaFoldDB" id="A0A8J5XXX9"/>
<feature type="region of interest" description="Disordered" evidence="1">
    <location>
        <begin position="1"/>
        <end position="60"/>
    </location>
</feature>
<organism evidence="2 3">
    <name type="scientific">Diacronema lutheri</name>
    <name type="common">Unicellular marine alga</name>
    <name type="synonym">Monochrysis lutheri</name>
    <dbReference type="NCBI Taxonomy" id="2081491"/>
    <lineage>
        <taxon>Eukaryota</taxon>
        <taxon>Haptista</taxon>
        <taxon>Haptophyta</taxon>
        <taxon>Pavlovophyceae</taxon>
        <taxon>Pavlovales</taxon>
        <taxon>Pavlovaceae</taxon>
        <taxon>Diacronema</taxon>
    </lineage>
</organism>
<feature type="region of interest" description="Disordered" evidence="1">
    <location>
        <begin position="248"/>
        <end position="273"/>
    </location>
</feature>
<evidence type="ECO:0000256" key="1">
    <source>
        <dbReference type="SAM" id="MobiDB-lite"/>
    </source>
</evidence>
<dbReference type="EMBL" id="JAGTXO010000006">
    <property type="protein sequence ID" value="KAG8467470.1"/>
    <property type="molecule type" value="Genomic_DNA"/>
</dbReference>